<evidence type="ECO:0000313" key="1">
    <source>
        <dbReference type="EMBL" id="KKM60203.1"/>
    </source>
</evidence>
<proteinExistence type="predicted"/>
<comment type="caution">
    <text evidence="1">The sequence shown here is derived from an EMBL/GenBank/DDBJ whole genome shotgun (WGS) entry which is preliminary data.</text>
</comment>
<sequence length="111" mass="11873">MPDDKEISNLDPLEVMASDDLFVVVSSGATKKIEKNKAATSIKLDDLGTPDDNTDLNATTSKHGLLKKLDNNSSKFMNGQGSWAVPPASAEEKVKLVFAFDAHVPPSFPGD</sequence>
<dbReference type="EMBL" id="LAZR01011724">
    <property type="protein sequence ID" value="KKM60203.1"/>
    <property type="molecule type" value="Genomic_DNA"/>
</dbReference>
<protein>
    <submittedName>
        <fullName evidence="1">Uncharacterized protein</fullName>
    </submittedName>
</protein>
<accession>A0A0F9IS74</accession>
<name>A0A0F9IS74_9ZZZZ</name>
<gene>
    <name evidence="1" type="ORF">LCGC14_1544240</name>
</gene>
<organism evidence="1">
    <name type="scientific">marine sediment metagenome</name>
    <dbReference type="NCBI Taxonomy" id="412755"/>
    <lineage>
        <taxon>unclassified sequences</taxon>
        <taxon>metagenomes</taxon>
        <taxon>ecological metagenomes</taxon>
    </lineage>
</organism>
<reference evidence="1" key="1">
    <citation type="journal article" date="2015" name="Nature">
        <title>Complex archaea that bridge the gap between prokaryotes and eukaryotes.</title>
        <authorList>
            <person name="Spang A."/>
            <person name="Saw J.H."/>
            <person name="Jorgensen S.L."/>
            <person name="Zaremba-Niedzwiedzka K."/>
            <person name="Martijn J."/>
            <person name="Lind A.E."/>
            <person name="van Eijk R."/>
            <person name="Schleper C."/>
            <person name="Guy L."/>
            <person name="Ettema T.J."/>
        </authorList>
    </citation>
    <scope>NUCLEOTIDE SEQUENCE</scope>
</reference>
<dbReference type="AlphaFoldDB" id="A0A0F9IS74"/>